<proteinExistence type="predicted"/>
<feature type="compositionally biased region" description="Low complexity" evidence="1">
    <location>
        <begin position="137"/>
        <end position="148"/>
    </location>
</feature>
<evidence type="ECO:0000313" key="2">
    <source>
        <dbReference type="EMBL" id="CAC5412421.1"/>
    </source>
</evidence>
<gene>
    <name evidence="2" type="ORF">MCOR_45397</name>
</gene>
<name>A0A6J8E070_MYTCO</name>
<dbReference type="OrthoDB" id="6195817at2759"/>
<keyword evidence="3" id="KW-1185">Reference proteome</keyword>
<feature type="region of interest" description="Disordered" evidence="1">
    <location>
        <begin position="135"/>
        <end position="213"/>
    </location>
</feature>
<sequence>METIISSRKSLAAHMTHSPETADRHYNLINQRNNSMGVTDLISKVMVPGPMKRANTIELPDENSVPTKKNSASVHWPVIAQQIKEKDTQTDEEDTQVDEDDTQIDEEDTQMNEQELHLPTTTNEPRGMFVRAIPMLSSPAGPSTTGSSDDGEPREMFVGTRPMLSSPAGLSPTGSSDDNEPRGMFVRTRPMLSSPAGPSLTGTGDGDSTDDSVKAAISFDLTSRSFQEPSVVND</sequence>
<reference evidence="2 3" key="1">
    <citation type="submission" date="2020-06" db="EMBL/GenBank/DDBJ databases">
        <authorList>
            <person name="Li R."/>
            <person name="Bekaert M."/>
        </authorList>
    </citation>
    <scope>NUCLEOTIDE SEQUENCE [LARGE SCALE GENOMIC DNA]</scope>
    <source>
        <strain evidence="3">wild</strain>
    </source>
</reference>
<protein>
    <submittedName>
        <fullName evidence="2">Uncharacterized protein</fullName>
    </submittedName>
</protein>
<evidence type="ECO:0000313" key="3">
    <source>
        <dbReference type="Proteomes" id="UP000507470"/>
    </source>
</evidence>
<feature type="region of interest" description="Disordered" evidence="1">
    <location>
        <begin position="83"/>
        <end position="104"/>
    </location>
</feature>
<evidence type="ECO:0000256" key="1">
    <source>
        <dbReference type="SAM" id="MobiDB-lite"/>
    </source>
</evidence>
<dbReference type="AlphaFoldDB" id="A0A6J8E070"/>
<organism evidence="2 3">
    <name type="scientific">Mytilus coruscus</name>
    <name type="common">Sea mussel</name>
    <dbReference type="NCBI Taxonomy" id="42192"/>
    <lineage>
        <taxon>Eukaryota</taxon>
        <taxon>Metazoa</taxon>
        <taxon>Spiralia</taxon>
        <taxon>Lophotrochozoa</taxon>
        <taxon>Mollusca</taxon>
        <taxon>Bivalvia</taxon>
        <taxon>Autobranchia</taxon>
        <taxon>Pteriomorphia</taxon>
        <taxon>Mytilida</taxon>
        <taxon>Mytiloidea</taxon>
        <taxon>Mytilidae</taxon>
        <taxon>Mytilinae</taxon>
        <taxon>Mytilus</taxon>
    </lineage>
</organism>
<dbReference type="Proteomes" id="UP000507470">
    <property type="component" value="Unassembled WGS sequence"/>
</dbReference>
<feature type="compositionally biased region" description="Acidic residues" evidence="1">
    <location>
        <begin position="90"/>
        <end position="104"/>
    </location>
</feature>
<dbReference type="EMBL" id="CACVKT020008007">
    <property type="protein sequence ID" value="CAC5412421.1"/>
    <property type="molecule type" value="Genomic_DNA"/>
</dbReference>
<accession>A0A6J8E070</accession>